<feature type="domain" description="GHMP kinase N-terminal" evidence="7">
    <location>
        <begin position="62"/>
        <end position="135"/>
    </location>
</feature>
<protein>
    <recommendedName>
        <fullName evidence="1 6">4-diphosphocytidyl-2-C-methyl-D-erythritol kinase</fullName>
        <shortName evidence="6">CMK</shortName>
        <ecNumber evidence="6">2.7.1.148</ecNumber>
    </recommendedName>
    <alternativeName>
        <fullName evidence="6">4-(cytidine-5'-diphospho)-2-C-methyl-D-erythritol kinase</fullName>
    </alternativeName>
</protein>
<name>A0A9D1CF95_AQUAO</name>
<evidence type="ECO:0000259" key="7">
    <source>
        <dbReference type="Pfam" id="PF00288"/>
    </source>
</evidence>
<evidence type="ECO:0000256" key="2">
    <source>
        <dbReference type="ARBA" id="ARBA00022679"/>
    </source>
</evidence>
<dbReference type="SUPFAM" id="SSF55060">
    <property type="entry name" value="GHMP Kinase, C-terminal domain"/>
    <property type="match status" value="1"/>
</dbReference>
<dbReference type="Proteomes" id="UP000606463">
    <property type="component" value="Unassembled WGS sequence"/>
</dbReference>
<dbReference type="HAMAP" id="MF_00061">
    <property type="entry name" value="IspE"/>
    <property type="match status" value="1"/>
</dbReference>
<reference evidence="8" key="1">
    <citation type="journal article" date="2020" name="ISME J.">
        <title>Gammaproteobacteria mediating utilization of methyl-, sulfur- and petroleum organic compounds in deep ocean hydrothermal plumes.</title>
        <authorList>
            <person name="Zhou Z."/>
            <person name="Liu Y."/>
            <person name="Pan J."/>
            <person name="Cron B.R."/>
            <person name="Toner B.M."/>
            <person name="Anantharaman K."/>
            <person name="Breier J.A."/>
            <person name="Dick G.J."/>
            <person name="Li M."/>
        </authorList>
    </citation>
    <scope>NUCLEOTIDE SEQUENCE</scope>
    <source>
        <strain evidence="8">SZUA-1501</strain>
    </source>
</reference>
<dbReference type="Gene3D" id="3.30.70.890">
    <property type="entry name" value="GHMP kinase, C-terminal domain"/>
    <property type="match status" value="1"/>
</dbReference>
<keyword evidence="3 6" id="KW-0547">Nucleotide-binding</keyword>
<keyword evidence="6" id="KW-0414">Isoprene biosynthesis</keyword>
<dbReference type="GO" id="GO:0005524">
    <property type="term" value="F:ATP binding"/>
    <property type="evidence" value="ECO:0007669"/>
    <property type="project" value="UniProtKB-UniRule"/>
</dbReference>
<dbReference type="InterPro" id="IPR004424">
    <property type="entry name" value="IspE"/>
</dbReference>
<dbReference type="PIRSF" id="PIRSF010376">
    <property type="entry name" value="IspE"/>
    <property type="match status" value="1"/>
</dbReference>
<dbReference type="InterPro" id="IPR006204">
    <property type="entry name" value="GHMP_kinase_N_dom"/>
</dbReference>
<keyword evidence="4 6" id="KW-0418">Kinase</keyword>
<evidence type="ECO:0000256" key="5">
    <source>
        <dbReference type="ARBA" id="ARBA00022840"/>
    </source>
</evidence>
<accession>A0A9D1CF95</accession>
<keyword evidence="2 6" id="KW-0808">Transferase</keyword>
<comment type="catalytic activity">
    <reaction evidence="6">
        <text>4-CDP-2-C-methyl-D-erythritol + ATP = 4-CDP-2-C-methyl-D-erythritol 2-phosphate + ADP + H(+)</text>
        <dbReference type="Rhea" id="RHEA:18437"/>
        <dbReference type="ChEBI" id="CHEBI:15378"/>
        <dbReference type="ChEBI" id="CHEBI:30616"/>
        <dbReference type="ChEBI" id="CHEBI:57823"/>
        <dbReference type="ChEBI" id="CHEBI:57919"/>
        <dbReference type="ChEBI" id="CHEBI:456216"/>
        <dbReference type="EC" id="2.7.1.148"/>
    </reaction>
</comment>
<dbReference type="GO" id="GO:0016114">
    <property type="term" value="P:terpenoid biosynthetic process"/>
    <property type="evidence" value="ECO:0007669"/>
    <property type="project" value="UniProtKB-UniRule"/>
</dbReference>
<dbReference type="SUPFAM" id="SSF54211">
    <property type="entry name" value="Ribosomal protein S5 domain 2-like"/>
    <property type="match status" value="1"/>
</dbReference>
<evidence type="ECO:0000256" key="1">
    <source>
        <dbReference type="ARBA" id="ARBA00017473"/>
    </source>
</evidence>
<feature type="active site" evidence="6">
    <location>
        <position position="132"/>
    </location>
</feature>
<evidence type="ECO:0000313" key="9">
    <source>
        <dbReference type="Proteomes" id="UP000606463"/>
    </source>
</evidence>
<dbReference type="PANTHER" id="PTHR43527">
    <property type="entry name" value="4-DIPHOSPHOCYTIDYL-2-C-METHYL-D-ERYTHRITOL KINASE, CHLOROPLASTIC"/>
    <property type="match status" value="1"/>
</dbReference>
<keyword evidence="5 6" id="KW-0067">ATP-binding</keyword>
<sequence>MDFTLTSCAKINWGLWLLGKRKDGYHEIFTPIQKISLCDFINIKPSRELRIETTAGIPLEENLVYKGLKLFEEITGLKPLFEIFIEKKIPIGGGLGGGSSNLATVLNFVNNYFGTPLSKEELSTLLASLSSDSPSFLCNGIAFATGRGEKIECLNLPRFRGVELTIFVPSEISSPTGLIYSKAHPSIFIPKEKVGLLKEEIKKLSPEDFFQIVENRLGDIFLDLHPTVRRDIDFLQKVCYKKFIVSGSGSSFYTVGSLREDCLKALDKLKGSYKIFSLVTL</sequence>
<dbReference type="Gene3D" id="3.30.230.10">
    <property type="match status" value="1"/>
</dbReference>
<comment type="caution">
    <text evidence="8">The sequence shown here is derived from an EMBL/GenBank/DDBJ whole genome shotgun (WGS) entry which is preliminary data.</text>
</comment>
<comment type="similarity">
    <text evidence="6">Belongs to the GHMP kinase family. IspE subfamily.</text>
</comment>
<organism evidence="8 9">
    <name type="scientific">Aquifex aeolicus</name>
    <dbReference type="NCBI Taxonomy" id="63363"/>
    <lineage>
        <taxon>Bacteria</taxon>
        <taxon>Pseudomonadati</taxon>
        <taxon>Aquificota</taxon>
        <taxon>Aquificia</taxon>
        <taxon>Aquificales</taxon>
        <taxon>Aquificaceae</taxon>
        <taxon>Aquifex</taxon>
    </lineage>
</organism>
<feature type="binding site" evidence="6">
    <location>
        <begin position="90"/>
        <end position="100"/>
    </location>
    <ligand>
        <name>ATP</name>
        <dbReference type="ChEBI" id="CHEBI:30616"/>
    </ligand>
</feature>
<evidence type="ECO:0000256" key="3">
    <source>
        <dbReference type="ARBA" id="ARBA00022741"/>
    </source>
</evidence>
<comment type="function">
    <text evidence="6">Catalyzes the phosphorylation of the position 2 hydroxy group of 4-diphosphocytidyl-2C-methyl-D-erythritol.</text>
</comment>
<comment type="pathway">
    <text evidence="6">Isoprenoid biosynthesis; isopentenyl diphosphate biosynthesis via DXP pathway; isopentenyl diphosphate from 1-deoxy-D-xylulose 5-phosphate: step 3/6.</text>
</comment>
<proteinExistence type="inferred from homology"/>
<dbReference type="Pfam" id="PF00288">
    <property type="entry name" value="GHMP_kinases_N"/>
    <property type="match status" value="1"/>
</dbReference>
<dbReference type="NCBIfam" id="TIGR00154">
    <property type="entry name" value="ispE"/>
    <property type="match status" value="1"/>
</dbReference>
<dbReference type="EMBL" id="DQVE01000036">
    <property type="protein sequence ID" value="HIP98409.1"/>
    <property type="molecule type" value="Genomic_DNA"/>
</dbReference>
<dbReference type="InterPro" id="IPR020568">
    <property type="entry name" value="Ribosomal_Su5_D2-typ_SF"/>
</dbReference>
<dbReference type="PANTHER" id="PTHR43527:SF2">
    <property type="entry name" value="4-DIPHOSPHOCYTIDYL-2-C-METHYL-D-ERYTHRITOL KINASE, CHLOROPLASTIC"/>
    <property type="match status" value="1"/>
</dbReference>
<evidence type="ECO:0000256" key="6">
    <source>
        <dbReference type="HAMAP-Rule" id="MF_00061"/>
    </source>
</evidence>
<dbReference type="InterPro" id="IPR036554">
    <property type="entry name" value="GHMP_kinase_C_sf"/>
</dbReference>
<dbReference type="GO" id="GO:0050515">
    <property type="term" value="F:4-(cytidine 5'-diphospho)-2-C-methyl-D-erythritol kinase activity"/>
    <property type="evidence" value="ECO:0007669"/>
    <property type="project" value="UniProtKB-UniRule"/>
</dbReference>
<dbReference type="InterPro" id="IPR014721">
    <property type="entry name" value="Ribsml_uS5_D2-typ_fold_subgr"/>
</dbReference>
<evidence type="ECO:0000256" key="4">
    <source>
        <dbReference type="ARBA" id="ARBA00022777"/>
    </source>
</evidence>
<dbReference type="GO" id="GO:0019288">
    <property type="term" value="P:isopentenyl diphosphate biosynthetic process, methylerythritol 4-phosphate pathway"/>
    <property type="evidence" value="ECO:0007669"/>
    <property type="project" value="UniProtKB-UniRule"/>
</dbReference>
<feature type="active site" evidence="6">
    <location>
        <position position="10"/>
    </location>
</feature>
<dbReference type="EC" id="2.7.1.148" evidence="6"/>
<dbReference type="AlphaFoldDB" id="A0A9D1CF95"/>
<evidence type="ECO:0000313" key="8">
    <source>
        <dbReference type="EMBL" id="HIP98409.1"/>
    </source>
</evidence>
<gene>
    <name evidence="6 8" type="primary">ispE</name>
    <name evidence="8" type="ORF">EYH37_03490</name>
</gene>